<accession>A0A1M5A6G5</accession>
<keyword evidence="2" id="KW-1185">Reference proteome</keyword>
<dbReference type="AlphaFoldDB" id="A0A1M5A6G5"/>
<name>A0A1M5A6G5_9BACT</name>
<organism evidence="1 2">
    <name type="scientific">Cnuella takakiae</name>
    <dbReference type="NCBI Taxonomy" id="1302690"/>
    <lineage>
        <taxon>Bacteria</taxon>
        <taxon>Pseudomonadati</taxon>
        <taxon>Bacteroidota</taxon>
        <taxon>Chitinophagia</taxon>
        <taxon>Chitinophagales</taxon>
        <taxon>Chitinophagaceae</taxon>
        <taxon>Cnuella</taxon>
    </lineage>
</organism>
<protein>
    <submittedName>
        <fullName evidence="1">Uncharacterized protein</fullName>
    </submittedName>
</protein>
<evidence type="ECO:0000313" key="2">
    <source>
        <dbReference type="Proteomes" id="UP000184368"/>
    </source>
</evidence>
<reference evidence="1 2" key="1">
    <citation type="submission" date="2016-11" db="EMBL/GenBank/DDBJ databases">
        <authorList>
            <person name="Jaros S."/>
            <person name="Januszkiewicz K."/>
            <person name="Wedrychowicz H."/>
        </authorList>
    </citation>
    <scope>NUCLEOTIDE SEQUENCE [LARGE SCALE GENOMIC DNA]</scope>
    <source>
        <strain evidence="1 2">DSM 26897</strain>
    </source>
</reference>
<dbReference type="EMBL" id="FQUO01000006">
    <property type="protein sequence ID" value="SHF25881.1"/>
    <property type="molecule type" value="Genomic_DNA"/>
</dbReference>
<dbReference type="Proteomes" id="UP000184368">
    <property type="component" value="Unassembled WGS sequence"/>
</dbReference>
<gene>
    <name evidence="1" type="ORF">SAMN05444008_106136</name>
</gene>
<proteinExistence type="predicted"/>
<sequence length="489" mass="52407">MVNPISQQLAALSASILANSKPELASLPKSAVVQINAPGLGGSFLPFSAGGLGHYPFYYENPNDLSFETNTYNWINSNLKNNLPPIRQDDGYFTNYFLQVFSCLTYYLSSADRQTLQNASAAAFNEQMELLQEWETVFGSIPAGGGQQPIDTVLAVICGTWAKPAIQPAALHKAANLQALLNQMPEKAASILQPLQNFLTAIDPVIPLINTTTRNSGLIKKVLAALKRPSLENGAVLASDQKLYPAYRVMPALPAQVAALNSDAQSIELDFLVSSMDNGQVQVSMQGANPFPMELQELFVIWKEGVGNLFTQILSLAGGSLKVEASFSGLSQVNIEPVVFDPVTGSNWYWIDPIVEAINNTGTNKTGFQFAPAPDVDFTEKGPFGYISALAISRVPTFRLFAPNSDLQPVILNPSLSGDVSLSFLNAMGGESANPYLLKSYTCPVANSSSTSPMYGGIELVPLQNDTLMGPGSVAWVHGVQTSFPASGN</sequence>
<evidence type="ECO:0000313" key="1">
    <source>
        <dbReference type="EMBL" id="SHF25881.1"/>
    </source>
</evidence>